<reference evidence="1 2" key="1">
    <citation type="journal article" date="2021" name="ISME Commun">
        <title>Automated analysis of genomic sequences facilitates high-throughput and comprehensive description of bacteria.</title>
        <authorList>
            <person name="Hitch T.C.A."/>
        </authorList>
    </citation>
    <scope>NUCLEOTIDE SEQUENCE [LARGE SCALE GENOMIC DNA]</scope>
    <source>
        <strain evidence="1 2">Sanger_29</strain>
    </source>
</reference>
<name>A0ABT2SLI1_9FIRM</name>
<proteinExistence type="predicted"/>
<evidence type="ECO:0000313" key="1">
    <source>
        <dbReference type="EMBL" id="MCU6725339.1"/>
    </source>
</evidence>
<dbReference type="RefSeq" id="WP_262654659.1">
    <property type="nucleotide sequence ID" value="NZ_JAOQKE010000008.1"/>
</dbReference>
<evidence type="ECO:0008006" key="3">
    <source>
        <dbReference type="Google" id="ProtNLM"/>
    </source>
</evidence>
<accession>A0ABT2SLI1</accession>
<sequence>MDDKLRTKLERLKEKKGSEREAGLLALAEESQAPQVYNELGIYYKNDANDNEKAVEMFEKALAITEDASVYTNLASAYFNLAQKDSPERKAYMKKTTDAFQAAARLNSASYYFLGNLYMPKINAPFPDDQEKAVSCFMKIEKNKGAIWAQAMKNVGLYYYHNKKDYIRASAYFYLVKTADPKDKKTANYYEYAFGKVNKRKFWAEQFKKMNDQNDVDRRIDAGKKKLEVRCPRCGSSKVSHISVWTNMKKTLSSSFGLRRFERYAVTWHCDSCGKEW</sequence>
<protein>
    <recommendedName>
        <fullName evidence="3">Tetratricopeptide repeat protein</fullName>
    </recommendedName>
</protein>
<gene>
    <name evidence="1" type="ORF">OCV47_08250</name>
</gene>
<dbReference type="InterPro" id="IPR019734">
    <property type="entry name" value="TPR_rpt"/>
</dbReference>
<organism evidence="1 2">
    <name type="scientific">Muricoprocola aceti</name>
    <dbReference type="NCBI Taxonomy" id="2981772"/>
    <lineage>
        <taxon>Bacteria</taxon>
        <taxon>Bacillati</taxon>
        <taxon>Bacillota</taxon>
        <taxon>Clostridia</taxon>
        <taxon>Lachnospirales</taxon>
        <taxon>Lachnospiraceae</taxon>
        <taxon>Muricoprocola</taxon>
    </lineage>
</organism>
<dbReference type="InterPro" id="IPR011990">
    <property type="entry name" value="TPR-like_helical_dom_sf"/>
</dbReference>
<dbReference type="Proteomes" id="UP001652338">
    <property type="component" value="Unassembled WGS sequence"/>
</dbReference>
<dbReference type="Pfam" id="PF13181">
    <property type="entry name" value="TPR_8"/>
    <property type="match status" value="1"/>
</dbReference>
<keyword evidence="2" id="KW-1185">Reference proteome</keyword>
<comment type="caution">
    <text evidence="1">The sequence shown here is derived from an EMBL/GenBank/DDBJ whole genome shotgun (WGS) entry which is preliminary data.</text>
</comment>
<evidence type="ECO:0000313" key="2">
    <source>
        <dbReference type="Proteomes" id="UP001652338"/>
    </source>
</evidence>
<dbReference type="Gene3D" id="1.25.40.10">
    <property type="entry name" value="Tetratricopeptide repeat domain"/>
    <property type="match status" value="1"/>
</dbReference>
<dbReference type="SUPFAM" id="SSF48452">
    <property type="entry name" value="TPR-like"/>
    <property type="match status" value="2"/>
</dbReference>
<dbReference type="EMBL" id="JAOQKE010000008">
    <property type="protein sequence ID" value="MCU6725339.1"/>
    <property type="molecule type" value="Genomic_DNA"/>
</dbReference>